<evidence type="ECO:0000256" key="3">
    <source>
        <dbReference type="ARBA" id="ARBA00023315"/>
    </source>
</evidence>
<dbReference type="InterPro" id="IPR039135">
    <property type="entry name" value="NAT9-like"/>
</dbReference>
<dbReference type="STRING" id="578462.A0A0L0TE24"/>
<keyword evidence="3" id="KW-0012">Acyltransferase</keyword>
<dbReference type="PANTHER" id="PTHR13256">
    <property type="entry name" value="N-ACETYLTRANSFERASE 9"/>
    <property type="match status" value="1"/>
</dbReference>
<keyword evidence="6" id="KW-1185">Reference proteome</keyword>
<sequence length="277" mass="30973">MKINSNTYLIPAASPPSTNGDDGAHGRLALVPYLACHVPQYHAWMQSPALLEATASDPLSLAEEYAMQRSWRNDNDKLTFILAWSKMPLNYDPSATTPTDYLPADAEPDAPLDAAAVATLRSLGGMIGDVNLFFHDHDHDHDGESDPTSRYCAAEVEIMHAEPLARRHGLAQRALAWAMHWARTHIGELALPGVELTSFRAIVGWDNTASLRMFQEKLAFKEVKQVPVFRETHLVWTWPKVVEKKGVNEGNTEWPFAVPRYEECVLRSSDSRPTKMN</sequence>
<comment type="similarity">
    <text evidence="1">Belongs to the acetyltransferase family. GNAT subfamily.</text>
</comment>
<dbReference type="OrthoDB" id="5043642at2759"/>
<gene>
    <name evidence="5" type="ORF">AMAG_17164</name>
</gene>
<dbReference type="InterPro" id="IPR016181">
    <property type="entry name" value="Acyl_CoA_acyltransferase"/>
</dbReference>
<dbReference type="GO" id="GO:0008080">
    <property type="term" value="F:N-acetyltransferase activity"/>
    <property type="evidence" value="ECO:0007669"/>
    <property type="project" value="InterPro"/>
</dbReference>
<dbReference type="InterPro" id="IPR000182">
    <property type="entry name" value="GNAT_dom"/>
</dbReference>
<dbReference type="SUPFAM" id="SSF55729">
    <property type="entry name" value="Acyl-CoA N-acyltransferases (Nat)"/>
    <property type="match status" value="1"/>
</dbReference>
<dbReference type="Proteomes" id="UP000054350">
    <property type="component" value="Unassembled WGS sequence"/>
</dbReference>
<dbReference type="Pfam" id="PF13302">
    <property type="entry name" value="Acetyltransf_3"/>
    <property type="match status" value="1"/>
</dbReference>
<reference evidence="5 6" key="1">
    <citation type="submission" date="2009-11" db="EMBL/GenBank/DDBJ databases">
        <title>Annotation of Allomyces macrogynus ATCC 38327.</title>
        <authorList>
            <consortium name="The Broad Institute Genome Sequencing Platform"/>
            <person name="Russ C."/>
            <person name="Cuomo C."/>
            <person name="Burger G."/>
            <person name="Gray M.W."/>
            <person name="Holland P.W.H."/>
            <person name="King N."/>
            <person name="Lang F.B.F."/>
            <person name="Roger A.J."/>
            <person name="Ruiz-Trillo I."/>
            <person name="Young S.K."/>
            <person name="Zeng Q."/>
            <person name="Gargeya S."/>
            <person name="Fitzgerald M."/>
            <person name="Haas B."/>
            <person name="Abouelleil A."/>
            <person name="Alvarado L."/>
            <person name="Arachchi H.M."/>
            <person name="Berlin A."/>
            <person name="Chapman S.B."/>
            <person name="Gearin G."/>
            <person name="Goldberg J."/>
            <person name="Griggs A."/>
            <person name="Gujja S."/>
            <person name="Hansen M."/>
            <person name="Heiman D."/>
            <person name="Howarth C."/>
            <person name="Larimer J."/>
            <person name="Lui A."/>
            <person name="MacDonald P.J.P."/>
            <person name="McCowen C."/>
            <person name="Montmayeur A."/>
            <person name="Murphy C."/>
            <person name="Neiman D."/>
            <person name="Pearson M."/>
            <person name="Priest M."/>
            <person name="Roberts A."/>
            <person name="Saif S."/>
            <person name="Shea T."/>
            <person name="Sisk P."/>
            <person name="Stolte C."/>
            <person name="Sykes S."/>
            <person name="Wortman J."/>
            <person name="Nusbaum C."/>
            <person name="Birren B."/>
        </authorList>
    </citation>
    <scope>NUCLEOTIDE SEQUENCE [LARGE SCALE GENOMIC DNA]</scope>
    <source>
        <strain evidence="5 6">ATCC 38327</strain>
    </source>
</reference>
<evidence type="ECO:0000313" key="5">
    <source>
        <dbReference type="EMBL" id="KNE72931.1"/>
    </source>
</evidence>
<organism evidence="5 6">
    <name type="scientific">Allomyces macrogynus (strain ATCC 38327)</name>
    <name type="common">Allomyces javanicus var. macrogynus</name>
    <dbReference type="NCBI Taxonomy" id="578462"/>
    <lineage>
        <taxon>Eukaryota</taxon>
        <taxon>Fungi</taxon>
        <taxon>Fungi incertae sedis</taxon>
        <taxon>Blastocladiomycota</taxon>
        <taxon>Blastocladiomycetes</taxon>
        <taxon>Blastocladiales</taxon>
        <taxon>Blastocladiaceae</taxon>
        <taxon>Allomyces</taxon>
    </lineage>
</organism>
<evidence type="ECO:0000259" key="4">
    <source>
        <dbReference type="Pfam" id="PF13302"/>
    </source>
</evidence>
<name>A0A0L0TE24_ALLM3</name>
<dbReference type="AlphaFoldDB" id="A0A0L0TE24"/>
<dbReference type="VEuPathDB" id="FungiDB:AMAG_17164"/>
<dbReference type="Gene3D" id="3.40.630.30">
    <property type="match status" value="1"/>
</dbReference>
<protein>
    <recommendedName>
        <fullName evidence="4">N-acetyltransferase domain-containing protein</fullName>
    </recommendedName>
</protein>
<evidence type="ECO:0000313" key="6">
    <source>
        <dbReference type="Proteomes" id="UP000054350"/>
    </source>
</evidence>
<dbReference type="EMBL" id="GG745385">
    <property type="protein sequence ID" value="KNE72931.1"/>
    <property type="molecule type" value="Genomic_DNA"/>
</dbReference>
<dbReference type="eggNOG" id="KOG4135">
    <property type="taxonomic scope" value="Eukaryota"/>
</dbReference>
<accession>A0A0L0TE24</accession>
<feature type="domain" description="N-acetyltransferase" evidence="4">
    <location>
        <begin position="27"/>
        <end position="215"/>
    </location>
</feature>
<evidence type="ECO:0000256" key="2">
    <source>
        <dbReference type="ARBA" id="ARBA00022679"/>
    </source>
</evidence>
<proteinExistence type="inferred from homology"/>
<evidence type="ECO:0000256" key="1">
    <source>
        <dbReference type="ARBA" id="ARBA00009342"/>
    </source>
</evidence>
<dbReference type="PANTHER" id="PTHR13256:SF16">
    <property type="entry name" value="ALPHA_BETA-TUBULIN-N-ACETYLTRANSFERASE 9"/>
    <property type="match status" value="1"/>
</dbReference>
<reference evidence="6" key="2">
    <citation type="submission" date="2009-11" db="EMBL/GenBank/DDBJ databases">
        <title>The Genome Sequence of Allomyces macrogynus strain ATCC 38327.</title>
        <authorList>
            <consortium name="The Broad Institute Genome Sequencing Platform"/>
            <person name="Russ C."/>
            <person name="Cuomo C."/>
            <person name="Shea T."/>
            <person name="Young S.K."/>
            <person name="Zeng Q."/>
            <person name="Koehrsen M."/>
            <person name="Haas B."/>
            <person name="Borodovsky M."/>
            <person name="Guigo R."/>
            <person name="Alvarado L."/>
            <person name="Berlin A."/>
            <person name="Borenstein D."/>
            <person name="Chen Z."/>
            <person name="Engels R."/>
            <person name="Freedman E."/>
            <person name="Gellesch M."/>
            <person name="Goldberg J."/>
            <person name="Griggs A."/>
            <person name="Gujja S."/>
            <person name="Heiman D."/>
            <person name="Hepburn T."/>
            <person name="Howarth C."/>
            <person name="Jen D."/>
            <person name="Larson L."/>
            <person name="Lewis B."/>
            <person name="Mehta T."/>
            <person name="Park D."/>
            <person name="Pearson M."/>
            <person name="Roberts A."/>
            <person name="Saif S."/>
            <person name="Shenoy N."/>
            <person name="Sisk P."/>
            <person name="Stolte C."/>
            <person name="Sykes S."/>
            <person name="Walk T."/>
            <person name="White J."/>
            <person name="Yandava C."/>
            <person name="Burger G."/>
            <person name="Gray M.W."/>
            <person name="Holland P.W.H."/>
            <person name="King N."/>
            <person name="Lang F.B.F."/>
            <person name="Roger A.J."/>
            <person name="Ruiz-Trillo I."/>
            <person name="Lander E."/>
            <person name="Nusbaum C."/>
        </authorList>
    </citation>
    <scope>NUCLEOTIDE SEQUENCE [LARGE SCALE GENOMIC DNA]</scope>
    <source>
        <strain evidence="6">ATCC 38327</strain>
    </source>
</reference>
<keyword evidence="2" id="KW-0808">Transferase</keyword>